<comment type="caution">
    <text evidence="4">The sequence shown here is derived from an EMBL/GenBank/DDBJ whole genome shotgun (WGS) entry which is preliminary data.</text>
</comment>
<reference evidence="4" key="1">
    <citation type="journal article" date="2020" name="bioRxiv">
        <title>Comparative genomics of Chlamydomonas.</title>
        <authorList>
            <person name="Craig R.J."/>
            <person name="Hasan A.R."/>
            <person name="Ness R.W."/>
            <person name="Keightley P.D."/>
        </authorList>
    </citation>
    <scope>NUCLEOTIDE SEQUENCE</scope>
    <source>
        <strain evidence="4">CCAP 11/173</strain>
    </source>
</reference>
<dbReference type="EMBL" id="JAEHOD010000037">
    <property type="protein sequence ID" value="KAG2440558.1"/>
    <property type="molecule type" value="Genomic_DNA"/>
</dbReference>
<evidence type="ECO:0000313" key="4">
    <source>
        <dbReference type="EMBL" id="KAG2440558.1"/>
    </source>
</evidence>
<keyword evidence="2" id="KW-0732">Signal</keyword>
<proteinExistence type="predicted"/>
<evidence type="ECO:0000256" key="2">
    <source>
        <dbReference type="SAM" id="SignalP"/>
    </source>
</evidence>
<feature type="compositionally biased region" description="Gly residues" evidence="1">
    <location>
        <begin position="140"/>
        <end position="153"/>
    </location>
</feature>
<feature type="region of interest" description="Disordered" evidence="1">
    <location>
        <begin position="553"/>
        <end position="574"/>
    </location>
</feature>
<feature type="compositionally biased region" description="Low complexity" evidence="1">
    <location>
        <begin position="424"/>
        <end position="433"/>
    </location>
</feature>
<feature type="signal peptide" evidence="2">
    <location>
        <begin position="1"/>
        <end position="15"/>
    </location>
</feature>
<protein>
    <recommendedName>
        <fullName evidence="3">Kazal-like domain-containing protein</fullName>
    </recommendedName>
</protein>
<feature type="region of interest" description="Disordered" evidence="1">
    <location>
        <begin position="140"/>
        <end position="161"/>
    </location>
</feature>
<keyword evidence="5" id="KW-1185">Reference proteome</keyword>
<feature type="compositionally biased region" description="Low complexity" evidence="1">
    <location>
        <begin position="553"/>
        <end position="567"/>
    </location>
</feature>
<accession>A0A835T8C1</accession>
<dbReference type="InterPro" id="IPR002350">
    <property type="entry name" value="Kazal_dom"/>
</dbReference>
<sequence>MLAVAAALATGAATGAGTAGCSTTTAAPGAGWGGPEDAAAPSLSAMQACPVDLLNLIDLQRAMMSSPAAAPVIMLAAASSESSSRPATGVATGCAASLQCSLVRAVLPAVTSSTCNGPVVGAESLGNGCGSSTSGGSGASAGGGSGAAAGGGSSTPPRDTARYPLSLVQRLEALLDACASELALFTALQLAARSASASKGAEGQVLVEAMMAAAAALAACPPLTQEAVDACLAQRSRSRSSGGSSDGDGGLGPGPALTFWYGAQCVPAAAAVPPEVWSLTSLPSGNRVASRSSGAIMSGGGGITWRAGCSCAQDWEPVCDQASGQQYPNACYARCLGVAGAVGPCSRLLQPTCSAIPARAPSPPASAAAATGDLARQQNSLTAYWRRIFSARGPPLKGAAADAGLEDLAAEALRRPFLAHNAAHPPPAVSVAPQMAQSSGSTVSGPPAIFAAVDHRADSSSQASPRAPSAADAVAAGAVGEPIAAVNDLLAELLQPVVELLVHEAGQSRPAGRPSSSSQPDATTSTAGGYGPADTLARRLHLLYLLSAAAAEAAEPGPPGATSEAGTSSVASGR</sequence>
<dbReference type="AlphaFoldDB" id="A0A835T8C1"/>
<feature type="region of interest" description="Disordered" evidence="1">
    <location>
        <begin position="506"/>
        <end position="532"/>
    </location>
</feature>
<dbReference type="PROSITE" id="PS51465">
    <property type="entry name" value="KAZAL_2"/>
    <property type="match status" value="1"/>
</dbReference>
<feature type="compositionally biased region" description="Polar residues" evidence="1">
    <location>
        <begin position="435"/>
        <end position="444"/>
    </location>
</feature>
<feature type="chain" id="PRO_5032285476" description="Kazal-like domain-containing protein" evidence="2">
    <location>
        <begin position="16"/>
        <end position="574"/>
    </location>
</feature>
<dbReference type="OrthoDB" id="552394at2759"/>
<feature type="domain" description="Kazal-like" evidence="3">
    <location>
        <begin position="303"/>
        <end position="347"/>
    </location>
</feature>
<evidence type="ECO:0000256" key="1">
    <source>
        <dbReference type="SAM" id="MobiDB-lite"/>
    </source>
</evidence>
<feature type="compositionally biased region" description="Polar residues" evidence="1">
    <location>
        <begin position="514"/>
        <end position="527"/>
    </location>
</feature>
<organism evidence="4 5">
    <name type="scientific">Chlamydomonas schloesseri</name>
    <dbReference type="NCBI Taxonomy" id="2026947"/>
    <lineage>
        <taxon>Eukaryota</taxon>
        <taxon>Viridiplantae</taxon>
        <taxon>Chlorophyta</taxon>
        <taxon>core chlorophytes</taxon>
        <taxon>Chlorophyceae</taxon>
        <taxon>CS clade</taxon>
        <taxon>Chlamydomonadales</taxon>
        <taxon>Chlamydomonadaceae</taxon>
        <taxon>Chlamydomonas</taxon>
    </lineage>
</organism>
<name>A0A835T8C1_9CHLO</name>
<dbReference type="Proteomes" id="UP000613740">
    <property type="component" value="Unassembled WGS sequence"/>
</dbReference>
<evidence type="ECO:0000313" key="5">
    <source>
        <dbReference type="Proteomes" id="UP000613740"/>
    </source>
</evidence>
<feature type="region of interest" description="Disordered" evidence="1">
    <location>
        <begin position="424"/>
        <end position="447"/>
    </location>
</feature>
<evidence type="ECO:0000259" key="3">
    <source>
        <dbReference type="PROSITE" id="PS51465"/>
    </source>
</evidence>
<gene>
    <name evidence="4" type="ORF">HYH02_010142</name>
</gene>